<evidence type="ECO:0000313" key="1">
    <source>
        <dbReference type="EMBL" id="QHU22707.1"/>
    </source>
</evidence>
<reference evidence="1" key="1">
    <citation type="journal article" date="2020" name="Nature">
        <title>Giant virus diversity and host interactions through global metagenomics.</title>
        <authorList>
            <person name="Schulz F."/>
            <person name="Roux S."/>
            <person name="Paez-Espino D."/>
            <person name="Jungbluth S."/>
            <person name="Walsh D.A."/>
            <person name="Denef V.J."/>
            <person name="McMahon K.D."/>
            <person name="Konstantinidis K.T."/>
            <person name="Eloe-Fadrosh E.A."/>
            <person name="Kyrpides N.C."/>
            <person name="Woyke T."/>
        </authorList>
    </citation>
    <scope>NUCLEOTIDE SEQUENCE</scope>
    <source>
        <strain evidence="1">GVMAG-S-ERX555907-63</strain>
    </source>
</reference>
<protein>
    <submittedName>
        <fullName evidence="1">Uncharacterized protein</fullName>
    </submittedName>
</protein>
<dbReference type="AlphaFoldDB" id="A0A6C0L1B8"/>
<organism evidence="1">
    <name type="scientific">viral metagenome</name>
    <dbReference type="NCBI Taxonomy" id="1070528"/>
    <lineage>
        <taxon>unclassified sequences</taxon>
        <taxon>metagenomes</taxon>
        <taxon>organismal metagenomes</taxon>
    </lineage>
</organism>
<dbReference type="EMBL" id="MN741017">
    <property type="protein sequence ID" value="QHU22707.1"/>
    <property type="molecule type" value="Genomic_DNA"/>
</dbReference>
<proteinExistence type="predicted"/>
<name>A0A6C0L1B8_9ZZZZ</name>
<sequence>MDYLKNTYVIYTKTGKIAKILDIHYDDKTPYYTINILDENREIQTIKSYLKKISSRKKTRKRTKKRVWTKKRCKKFN</sequence>
<accession>A0A6C0L1B8</accession>